<accession>A0A6J7WIY3</accession>
<name>A0A6J7WIY3_9CAUD</name>
<dbReference type="EMBL" id="LR798255">
    <property type="protein sequence ID" value="CAB5217750.1"/>
    <property type="molecule type" value="Genomic_DNA"/>
</dbReference>
<organism evidence="1">
    <name type="scientific">uncultured Caudovirales phage</name>
    <dbReference type="NCBI Taxonomy" id="2100421"/>
    <lineage>
        <taxon>Viruses</taxon>
        <taxon>Duplodnaviria</taxon>
        <taxon>Heunggongvirae</taxon>
        <taxon>Uroviricota</taxon>
        <taxon>Caudoviricetes</taxon>
        <taxon>Peduoviridae</taxon>
        <taxon>Maltschvirus</taxon>
        <taxon>Maltschvirus maltsch</taxon>
    </lineage>
</organism>
<reference evidence="1" key="1">
    <citation type="submission" date="2020-05" db="EMBL/GenBank/DDBJ databases">
        <authorList>
            <person name="Chiriac C."/>
            <person name="Salcher M."/>
            <person name="Ghai R."/>
            <person name="Kavagutti S V."/>
        </authorList>
    </citation>
    <scope>NUCLEOTIDE SEQUENCE</scope>
</reference>
<proteinExistence type="predicted"/>
<protein>
    <submittedName>
        <fullName evidence="1">Uncharacterized protein</fullName>
    </submittedName>
</protein>
<evidence type="ECO:0000313" key="1">
    <source>
        <dbReference type="EMBL" id="CAB5217750.1"/>
    </source>
</evidence>
<sequence length="100" mass="11303">MENQEQQLVDNSTVEVKGTTTIFPAEWCFKFDDGEPQVFAASNEKIDGQEPAIKLVLTNTEEATVTFSQDGRTFTIFCRNLTELGEELINKNNQPQDDRS</sequence>
<gene>
    <name evidence="1" type="ORF">UFOVP203_10</name>
</gene>